<accession>A0A085TU64</accession>
<feature type="domain" description="Transposase DDE" evidence="1">
    <location>
        <begin position="32"/>
        <end position="139"/>
    </location>
</feature>
<protein>
    <submittedName>
        <fullName evidence="2">Putative transposase</fullName>
    </submittedName>
</protein>
<reference evidence="3" key="1">
    <citation type="submission" date="2013-04" db="EMBL/GenBank/DDBJ databases">
        <title>Thioclava sp. 13D2W-2 Genome Sequencing.</title>
        <authorList>
            <person name="Lai Q."/>
            <person name="Li G."/>
            <person name="Shao Z."/>
        </authorList>
    </citation>
    <scope>NUCLEOTIDE SEQUENCE [LARGE SCALE GENOMIC DNA]</scope>
    <source>
        <strain evidence="3">13D2W-2</strain>
    </source>
</reference>
<dbReference type="InterPro" id="IPR025668">
    <property type="entry name" value="Tnp_DDE_dom"/>
</dbReference>
<evidence type="ECO:0000313" key="3">
    <source>
        <dbReference type="Proteomes" id="UP000028607"/>
    </source>
</evidence>
<dbReference type="Pfam" id="PF13737">
    <property type="entry name" value="DDE_Tnp_1_5"/>
    <property type="match status" value="1"/>
</dbReference>
<sequence length="151" mass="16919">MPHIFNAGRRDKFSKAKYTVTNWSDFNEALRRRGDVTIWLEAGAAGRWSAPKRKGRGGQPKYSDFAIETCLTRGLIFHQPLHQTQEFVRSLLGLMGVELPVPDFSTLSRRAIDLSVVDERPQSSGPTTLIVDSTGLKIHRGSGWQDEKHGT</sequence>
<comment type="caution">
    <text evidence="2">The sequence shown here is derived from an EMBL/GenBank/DDBJ whole genome shotgun (WGS) entry which is preliminary data.</text>
</comment>
<dbReference type="RefSeq" id="WP_009573552.1">
    <property type="nucleotide sequence ID" value="NZ_AQRC01000011.1"/>
</dbReference>
<dbReference type="EMBL" id="AQRC01000011">
    <property type="protein sequence ID" value="KFE34261.1"/>
    <property type="molecule type" value="Genomic_DNA"/>
</dbReference>
<dbReference type="Proteomes" id="UP000028607">
    <property type="component" value="Unassembled WGS sequence"/>
</dbReference>
<dbReference type="eggNOG" id="COG3039">
    <property type="taxonomic scope" value="Bacteria"/>
</dbReference>
<dbReference type="AlphaFoldDB" id="A0A085TU64"/>
<proteinExistence type="predicted"/>
<reference evidence="2 3" key="2">
    <citation type="journal article" date="2015" name="Antonie Van Leeuwenhoek">
        <title>Thioclava indica sp. nov., isolated from surface seawater of the Indian Ocean.</title>
        <authorList>
            <person name="Liu Y."/>
            <person name="Lai Q."/>
            <person name="Du J."/>
            <person name="Xu H."/>
            <person name="Jiang L."/>
            <person name="Shao Z."/>
        </authorList>
    </citation>
    <scope>NUCLEOTIDE SEQUENCE [LARGE SCALE GENOMIC DNA]</scope>
    <source>
        <strain evidence="2 3">13D2W-2</strain>
    </source>
</reference>
<evidence type="ECO:0000313" key="2">
    <source>
        <dbReference type="EMBL" id="KFE34261.1"/>
    </source>
</evidence>
<gene>
    <name evidence="2" type="ORF">DW2_13315</name>
</gene>
<organism evidence="2 3">
    <name type="scientific">Thioclava atlantica</name>
    <dbReference type="NCBI Taxonomy" id="1317124"/>
    <lineage>
        <taxon>Bacteria</taxon>
        <taxon>Pseudomonadati</taxon>
        <taxon>Pseudomonadota</taxon>
        <taxon>Alphaproteobacteria</taxon>
        <taxon>Rhodobacterales</taxon>
        <taxon>Paracoccaceae</taxon>
        <taxon>Thioclava</taxon>
    </lineage>
</organism>
<evidence type="ECO:0000259" key="1">
    <source>
        <dbReference type="Pfam" id="PF13737"/>
    </source>
</evidence>
<keyword evidence="3" id="KW-1185">Reference proteome</keyword>
<dbReference type="PATRIC" id="fig|1317124.6.peg.2696"/>
<name>A0A085TU64_9RHOB</name>